<dbReference type="EMBL" id="JBHSOZ010000003">
    <property type="protein sequence ID" value="MFC5712558.1"/>
    <property type="molecule type" value="Genomic_DNA"/>
</dbReference>
<dbReference type="SUPFAM" id="SSF56529">
    <property type="entry name" value="FAH"/>
    <property type="match status" value="1"/>
</dbReference>
<dbReference type="Gene3D" id="3.90.850.10">
    <property type="entry name" value="Fumarylacetoacetase-like, C-terminal domain"/>
    <property type="match status" value="1"/>
</dbReference>
<accession>A0ABW0YPW0</accession>
<sequence length="303" mass="33389">MRFVTARIGEYETAGVVSEQEQIIDLKQAQFAMKNEVSIPETVSGIIEQGAEVMVEIKKVVEWASHQKESKTNGIYSLSDRDVRLMAPIPQPPKNVLCIGKNYADHAAEMGAENLPSHPIVFTKAPTTIIGQEEEIDPHKEVTSELDYEGEIGVVIGRRGRGISKEEAMDYIFGYTLINDVTARDLQQNHKQFFLGKSLDTSCPMGPYIVHKDAVSHPDKLELITKVNGEVRQKGNTSQLIFDIPTLIHILSKGMTLEPGDVIATGTPAGVGKGFTPPKFLQPGDEIEITVNEIGTLINRIKK</sequence>
<evidence type="ECO:0000313" key="5">
    <source>
        <dbReference type="Proteomes" id="UP001596142"/>
    </source>
</evidence>
<dbReference type="PANTHER" id="PTHR11820:SF7">
    <property type="entry name" value="ACYLPYRUVASE FAHD1, MITOCHONDRIAL"/>
    <property type="match status" value="1"/>
</dbReference>
<gene>
    <name evidence="4" type="ORF">ACFPU1_07180</name>
</gene>
<dbReference type="InterPro" id="IPR011234">
    <property type="entry name" value="Fumarylacetoacetase-like_C"/>
</dbReference>
<evidence type="ECO:0000313" key="4">
    <source>
        <dbReference type="EMBL" id="MFC5712558.1"/>
    </source>
</evidence>
<keyword evidence="4" id="KW-0378">Hydrolase</keyword>
<evidence type="ECO:0000259" key="3">
    <source>
        <dbReference type="Pfam" id="PF01557"/>
    </source>
</evidence>
<dbReference type="RefSeq" id="WP_385939744.1">
    <property type="nucleotide sequence ID" value="NZ_JBHSOZ010000003.1"/>
</dbReference>
<dbReference type="GO" id="GO:0016787">
    <property type="term" value="F:hydrolase activity"/>
    <property type="evidence" value="ECO:0007669"/>
    <property type="project" value="UniProtKB-KW"/>
</dbReference>
<dbReference type="PANTHER" id="PTHR11820">
    <property type="entry name" value="ACYLPYRUVASE"/>
    <property type="match status" value="1"/>
</dbReference>
<name>A0ABW0YPW0_9BACI</name>
<dbReference type="Pfam" id="PF01557">
    <property type="entry name" value="FAA_hydrolase"/>
    <property type="match status" value="1"/>
</dbReference>
<dbReference type="InterPro" id="IPR036663">
    <property type="entry name" value="Fumarylacetoacetase_C_sf"/>
</dbReference>
<keyword evidence="5" id="KW-1185">Reference proteome</keyword>
<evidence type="ECO:0000256" key="1">
    <source>
        <dbReference type="ARBA" id="ARBA00010211"/>
    </source>
</evidence>
<dbReference type="Proteomes" id="UP001596142">
    <property type="component" value="Unassembled WGS sequence"/>
</dbReference>
<feature type="domain" description="Fumarylacetoacetase-like C-terminal" evidence="3">
    <location>
        <begin position="96"/>
        <end position="301"/>
    </location>
</feature>
<organism evidence="4 5">
    <name type="scientific">Thalassorhabdus alkalitolerans</name>
    <dbReference type="NCBI Taxonomy" id="2282697"/>
    <lineage>
        <taxon>Bacteria</taxon>
        <taxon>Bacillati</taxon>
        <taxon>Bacillota</taxon>
        <taxon>Bacilli</taxon>
        <taxon>Bacillales</taxon>
        <taxon>Bacillaceae</taxon>
        <taxon>Thalassorhabdus</taxon>
    </lineage>
</organism>
<keyword evidence="2" id="KW-0479">Metal-binding</keyword>
<evidence type="ECO:0000256" key="2">
    <source>
        <dbReference type="ARBA" id="ARBA00022723"/>
    </source>
</evidence>
<proteinExistence type="inferred from homology"/>
<comment type="similarity">
    <text evidence="1">Belongs to the FAH family.</text>
</comment>
<protein>
    <submittedName>
        <fullName evidence="4">Fumarylacetoacetate hydrolase family protein</fullName>
    </submittedName>
</protein>
<reference evidence="5" key="1">
    <citation type="journal article" date="2019" name="Int. J. Syst. Evol. Microbiol.">
        <title>The Global Catalogue of Microorganisms (GCM) 10K type strain sequencing project: providing services to taxonomists for standard genome sequencing and annotation.</title>
        <authorList>
            <consortium name="The Broad Institute Genomics Platform"/>
            <consortium name="The Broad Institute Genome Sequencing Center for Infectious Disease"/>
            <person name="Wu L."/>
            <person name="Ma J."/>
        </authorList>
    </citation>
    <scope>NUCLEOTIDE SEQUENCE [LARGE SCALE GENOMIC DNA]</scope>
    <source>
        <strain evidence="5">CECT 7184</strain>
    </source>
</reference>
<comment type="caution">
    <text evidence="4">The sequence shown here is derived from an EMBL/GenBank/DDBJ whole genome shotgun (WGS) entry which is preliminary data.</text>
</comment>